<comment type="caution">
    <text evidence="1">The sequence shown here is derived from an EMBL/GenBank/DDBJ whole genome shotgun (WGS) entry which is preliminary data.</text>
</comment>
<proteinExistence type="predicted"/>
<dbReference type="AlphaFoldDB" id="A0AAJ0ELJ0"/>
<name>A0AAJ0ELJ0_9PEZI</name>
<dbReference type="EMBL" id="JAHMHQ010000003">
    <property type="protein sequence ID" value="KAK1640960.1"/>
    <property type="molecule type" value="Genomic_DNA"/>
</dbReference>
<dbReference type="RefSeq" id="XP_060449567.1">
    <property type="nucleotide sequence ID" value="XM_060589652.1"/>
</dbReference>
<dbReference type="GeneID" id="85474514"/>
<keyword evidence="2" id="KW-1185">Reference proteome</keyword>
<accession>A0AAJ0ELJ0</accession>
<dbReference type="Proteomes" id="UP001243989">
    <property type="component" value="Unassembled WGS sequence"/>
</dbReference>
<reference evidence="1" key="1">
    <citation type="submission" date="2021-06" db="EMBL/GenBank/DDBJ databases">
        <title>Comparative genomics, transcriptomics and evolutionary studies reveal genomic signatures of adaptation to plant cell wall in hemibiotrophic fungi.</title>
        <authorList>
            <consortium name="DOE Joint Genome Institute"/>
            <person name="Baroncelli R."/>
            <person name="Diaz J.F."/>
            <person name="Benocci T."/>
            <person name="Peng M."/>
            <person name="Battaglia E."/>
            <person name="Haridas S."/>
            <person name="Andreopoulos W."/>
            <person name="Labutti K."/>
            <person name="Pangilinan J."/>
            <person name="Floch G.L."/>
            <person name="Makela M.R."/>
            <person name="Henrissat B."/>
            <person name="Grigoriev I.V."/>
            <person name="Crouch J.A."/>
            <person name="De Vries R.P."/>
            <person name="Sukno S.A."/>
            <person name="Thon M.R."/>
        </authorList>
    </citation>
    <scope>NUCLEOTIDE SEQUENCE</scope>
    <source>
        <strain evidence="1">CBS 102054</strain>
    </source>
</reference>
<organism evidence="1 2">
    <name type="scientific">Colletotrichum phormii</name>
    <dbReference type="NCBI Taxonomy" id="359342"/>
    <lineage>
        <taxon>Eukaryota</taxon>
        <taxon>Fungi</taxon>
        <taxon>Dikarya</taxon>
        <taxon>Ascomycota</taxon>
        <taxon>Pezizomycotina</taxon>
        <taxon>Sordariomycetes</taxon>
        <taxon>Hypocreomycetidae</taxon>
        <taxon>Glomerellales</taxon>
        <taxon>Glomerellaceae</taxon>
        <taxon>Colletotrichum</taxon>
        <taxon>Colletotrichum acutatum species complex</taxon>
    </lineage>
</organism>
<sequence>MEMGWLLCLYVLIMFQPLYVYSYFTARIQHPLPYGCHVYVSRPSTPYTDTNISSVSRTSLPCHAVRVRSGPARSHGQ</sequence>
<gene>
    <name evidence="1" type="ORF">BDP81DRAFT_417760</name>
</gene>
<protein>
    <submittedName>
        <fullName evidence="1">Uncharacterized protein</fullName>
    </submittedName>
</protein>
<evidence type="ECO:0000313" key="1">
    <source>
        <dbReference type="EMBL" id="KAK1640960.1"/>
    </source>
</evidence>
<evidence type="ECO:0000313" key="2">
    <source>
        <dbReference type="Proteomes" id="UP001243989"/>
    </source>
</evidence>